<dbReference type="EMBL" id="ACJW02000003">
    <property type="protein sequence ID" value="EEP67779.1"/>
    <property type="molecule type" value="Genomic_DNA"/>
</dbReference>
<gene>
    <name evidence="1" type="ORF">GCWU000324_02029</name>
</gene>
<dbReference type="HOGENOM" id="CLU_3200923_0_0_4"/>
<protein>
    <submittedName>
        <fullName evidence="1">Uncharacterized protein</fullName>
    </submittedName>
</protein>
<comment type="caution">
    <text evidence="1">The sequence shown here is derived from an EMBL/GenBank/DDBJ whole genome shotgun (WGS) entry which is preliminary data.</text>
</comment>
<evidence type="ECO:0000313" key="2">
    <source>
        <dbReference type="Proteomes" id="UP000003009"/>
    </source>
</evidence>
<name>C4GJ07_9NEIS</name>
<dbReference type="STRING" id="629741.GCWU000324_02029"/>
<keyword evidence="2" id="KW-1185">Reference proteome</keyword>
<dbReference type="Proteomes" id="UP000003009">
    <property type="component" value="Unassembled WGS sequence"/>
</dbReference>
<dbReference type="AlphaFoldDB" id="C4GJ07"/>
<sequence>MRQPENDILDILTDWGGNKHFLCQTLMGDGKVFKGVLDNEPSLRH</sequence>
<evidence type="ECO:0000313" key="1">
    <source>
        <dbReference type="EMBL" id="EEP67779.1"/>
    </source>
</evidence>
<accession>C4GJ07</accession>
<proteinExistence type="predicted"/>
<reference evidence="1" key="1">
    <citation type="submission" date="2009-04" db="EMBL/GenBank/DDBJ databases">
        <authorList>
            <person name="Weinstock G."/>
            <person name="Sodergren E."/>
            <person name="Clifton S."/>
            <person name="Fulton L."/>
            <person name="Fulton B."/>
            <person name="Courtney L."/>
            <person name="Fronick C."/>
            <person name="Harrison M."/>
            <person name="Strong C."/>
            <person name="Farmer C."/>
            <person name="Delahaunty K."/>
            <person name="Markovic C."/>
            <person name="Hall O."/>
            <person name="Minx P."/>
            <person name="Tomlinson C."/>
            <person name="Mitreva M."/>
            <person name="Nelson J."/>
            <person name="Hou S."/>
            <person name="Wollam A."/>
            <person name="Pepin K.H."/>
            <person name="Johnson M."/>
            <person name="Bhonagiri V."/>
            <person name="Nash W.E."/>
            <person name="Warren W."/>
            <person name="Chinwalla A."/>
            <person name="Mardis E.R."/>
            <person name="Wilson R.K."/>
        </authorList>
    </citation>
    <scope>NUCLEOTIDE SEQUENCE [LARGE SCALE GENOMIC DNA]</scope>
    <source>
        <strain evidence="1">ATCC 51147</strain>
    </source>
</reference>
<organism evidence="1 2">
    <name type="scientific">Kingella oralis ATCC 51147</name>
    <dbReference type="NCBI Taxonomy" id="629741"/>
    <lineage>
        <taxon>Bacteria</taxon>
        <taxon>Pseudomonadati</taxon>
        <taxon>Pseudomonadota</taxon>
        <taxon>Betaproteobacteria</taxon>
        <taxon>Neisseriales</taxon>
        <taxon>Neisseriaceae</taxon>
        <taxon>Kingella</taxon>
    </lineage>
</organism>